<reference evidence="2" key="1">
    <citation type="journal article" date="2006" name="PLoS Biol.">
        <title>Macronuclear genome sequence of the ciliate Tetrahymena thermophila, a model eukaryote.</title>
        <authorList>
            <person name="Eisen J.A."/>
            <person name="Coyne R.S."/>
            <person name="Wu M."/>
            <person name="Wu D."/>
            <person name="Thiagarajan M."/>
            <person name="Wortman J.R."/>
            <person name="Badger J.H."/>
            <person name="Ren Q."/>
            <person name="Amedeo P."/>
            <person name="Jones K.M."/>
            <person name="Tallon L.J."/>
            <person name="Delcher A.L."/>
            <person name="Salzberg S.L."/>
            <person name="Silva J.C."/>
            <person name="Haas B.J."/>
            <person name="Majoros W.H."/>
            <person name="Farzad M."/>
            <person name="Carlton J.M."/>
            <person name="Smith R.K. Jr."/>
            <person name="Garg J."/>
            <person name="Pearlman R.E."/>
            <person name="Karrer K.M."/>
            <person name="Sun L."/>
            <person name="Manning G."/>
            <person name="Elde N.C."/>
            <person name="Turkewitz A.P."/>
            <person name="Asai D.J."/>
            <person name="Wilkes D.E."/>
            <person name="Wang Y."/>
            <person name="Cai H."/>
            <person name="Collins K."/>
            <person name="Stewart B.A."/>
            <person name="Lee S.R."/>
            <person name="Wilamowska K."/>
            <person name="Weinberg Z."/>
            <person name="Ruzzo W.L."/>
            <person name="Wloga D."/>
            <person name="Gaertig J."/>
            <person name="Frankel J."/>
            <person name="Tsao C.-C."/>
            <person name="Gorovsky M.A."/>
            <person name="Keeling P.J."/>
            <person name="Waller R.F."/>
            <person name="Patron N.J."/>
            <person name="Cherry J.M."/>
            <person name="Stover N.A."/>
            <person name="Krieger C.J."/>
            <person name="del Toro C."/>
            <person name="Ryder H.F."/>
            <person name="Williamson S.C."/>
            <person name="Barbeau R.A."/>
            <person name="Hamilton E.P."/>
            <person name="Orias E."/>
        </authorList>
    </citation>
    <scope>NUCLEOTIDE SEQUENCE [LARGE SCALE GENOMIC DNA]</scope>
    <source>
        <strain evidence="2">SB210</strain>
    </source>
</reference>
<dbReference type="KEGG" id="tet:TTHERM_000298239"/>
<dbReference type="EMBL" id="GG662449">
    <property type="protein sequence ID" value="EWS71844.1"/>
    <property type="molecule type" value="Genomic_DNA"/>
</dbReference>
<gene>
    <name evidence="1" type="ORF">TTHERM_000298239</name>
</gene>
<dbReference type="InParanoid" id="W7XG80"/>
<keyword evidence="2" id="KW-1185">Reference proteome</keyword>
<name>W7XG80_TETTS</name>
<protein>
    <submittedName>
        <fullName evidence="1">Uncharacterized protein</fullName>
    </submittedName>
</protein>
<evidence type="ECO:0000313" key="2">
    <source>
        <dbReference type="Proteomes" id="UP000009168"/>
    </source>
</evidence>
<organism evidence="1 2">
    <name type="scientific">Tetrahymena thermophila (strain SB210)</name>
    <dbReference type="NCBI Taxonomy" id="312017"/>
    <lineage>
        <taxon>Eukaryota</taxon>
        <taxon>Sar</taxon>
        <taxon>Alveolata</taxon>
        <taxon>Ciliophora</taxon>
        <taxon>Intramacronucleata</taxon>
        <taxon>Oligohymenophorea</taxon>
        <taxon>Hymenostomatida</taxon>
        <taxon>Tetrahymenina</taxon>
        <taxon>Tetrahymenidae</taxon>
        <taxon>Tetrahymena</taxon>
    </lineage>
</organism>
<dbReference type="Proteomes" id="UP000009168">
    <property type="component" value="Unassembled WGS sequence"/>
</dbReference>
<dbReference type="AlphaFoldDB" id="W7XG80"/>
<proteinExistence type="predicted"/>
<accession>W7XG80</accession>
<dbReference type="GeneID" id="24438267"/>
<sequence length="171" mass="21336">MQYFRDWVIIFQFLKPQIQRKFSHLLIQNARRFLYYVNCISKKMQKKTKINQKYQKTKFFSPNINRHNRYQSEQIKFLFLRIFYKNNFRYEFKLVIFLRQFSQSLIRIQYLINIESKIKQNNKKKIKLKNTKKLKMKIKKKIFKNELNQVNKQLLKQKSILITLQTNKIKK</sequence>
<dbReference type="RefSeq" id="XP_012655588.1">
    <property type="nucleotide sequence ID" value="XM_012800134.1"/>
</dbReference>
<evidence type="ECO:0000313" key="1">
    <source>
        <dbReference type="EMBL" id="EWS71844.1"/>
    </source>
</evidence>